<dbReference type="Pfam" id="PF00106">
    <property type="entry name" value="adh_short"/>
    <property type="match status" value="1"/>
</dbReference>
<proteinExistence type="inferred from homology"/>
<dbReference type="PANTHER" id="PTHR44196:SF1">
    <property type="entry name" value="DEHYDROGENASE_REDUCTASE SDR FAMILY MEMBER 7B"/>
    <property type="match status" value="1"/>
</dbReference>
<feature type="domain" description="Ketoreductase" evidence="5">
    <location>
        <begin position="38"/>
        <end position="221"/>
    </location>
</feature>
<evidence type="ECO:0000313" key="7">
    <source>
        <dbReference type="Proteomes" id="UP000518300"/>
    </source>
</evidence>
<dbReference type="PRINTS" id="PR00080">
    <property type="entry name" value="SDRFAMILY"/>
</dbReference>
<dbReference type="InterPro" id="IPR036291">
    <property type="entry name" value="NAD(P)-bd_dom_sf"/>
</dbReference>
<keyword evidence="7" id="KW-1185">Reference proteome</keyword>
<dbReference type="PANTHER" id="PTHR44196">
    <property type="entry name" value="DEHYDROGENASE/REDUCTASE SDR FAMILY MEMBER 7B"/>
    <property type="match status" value="1"/>
</dbReference>
<name>A0A848LFW2_9BACT</name>
<evidence type="ECO:0000313" key="6">
    <source>
        <dbReference type="EMBL" id="NMO14548.1"/>
    </source>
</evidence>
<protein>
    <submittedName>
        <fullName evidence="6">SDR family oxidoreductase</fullName>
    </submittedName>
</protein>
<dbReference type="InterPro" id="IPR057326">
    <property type="entry name" value="KR_dom"/>
</dbReference>
<keyword evidence="2" id="KW-0560">Oxidoreductase</keyword>
<dbReference type="Proteomes" id="UP000518300">
    <property type="component" value="Unassembled WGS sequence"/>
</dbReference>
<feature type="region of interest" description="Disordered" evidence="4">
    <location>
        <begin position="301"/>
        <end position="325"/>
    </location>
</feature>
<dbReference type="AlphaFoldDB" id="A0A848LFW2"/>
<evidence type="ECO:0000256" key="2">
    <source>
        <dbReference type="ARBA" id="ARBA00023002"/>
    </source>
</evidence>
<evidence type="ECO:0000259" key="5">
    <source>
        <dbReference type="SMART" id="SM00822"/>
    </source>
</evidence>
<dbReference type="Gene3D" id="3.40.50.720">
    <property type="entry name" value="NAD(P)-binding Rossmann-like Domain"/>
    <property type="match status" value="1"/>
</dbReference>
<reference evidence="6 7" key="1">
    <citation type="submission" date="2020-04" db="EMBL/GenBank/DDBJ databases">
        <title>Draft genome of Pyxidicoccus fallax type strain.</title>
        <authorList>
            <person name="Whitworth D.E."/>
        </authorList>
    </citation>
    <scope>NUCLEOTIDE SEQUENCE [LARGE SCALE GENOMIC DNA]</scope>
    <source>
        <strain evidence="6 7">DSM 14698</strain>
    </source>
</reference>
<dbReference type="InterPro" id="IPR002347">
    <property type="entry name" value="SDR_fam"/>
</dbReference>
<comment type="caution">
    <text evidence="6">The sequence shown here is derived from an EMBL/GenBank/DDBJ whole genome shotgun (WGS) entry which is preliminary data.</text>
</comment>
<evidence type="ECO:0000256" key="1">
    <source>
        <dbReference type="ARBA" id="ARBA00006484"/>
    </source>
</evidence>
<gene>
    <name evidence="6" type="ORF">HG543_06695</name>
</gene>
<evidence type="ECO:0000256" key="3">
    <source>
        <dbReference type="RuleBase" id="RU000363"/>
    </source>
</evidence>
<dbReference type="RefSeq" id="WP_169343842.1">
    <property type="nucleotide sequence ID" value="NZ_JABBJJ010000020.1"/>
</dbReference>
<organism evidence="6 7">
    <name type="scientific">Pyxidicoccus fallax</name>
    <dbReference type="NCBI Taxonomy" id="394095"/>
    <lineage>
        <taxon>Bacteria</taxon>
        <taxon>Pseudomonadati</taxon>
        <taxon>Myxococcota</taxon>
        <taxon>Myxococcia</taxon>
        <taxon>Myxococcales</taxon>
        <taxon>Cystobacterineae</taxon>
        <taxon>Myxococcaceae</taxon>
        <taxon>Pyxidicoccus</taxon>
    </lineage>
</organism>
<sequence length="348" mass="37359">MAGRATSKAAGALGLLAGAGLALSAATRRARRIDLRGRVVLITGGARGLGFAIARAFLQRGSRLAICGRDGDKVAQAVEALRREGGDVFGAACDTSNPEQVRGFVDQVLARFGTIDVLVNNAGQCFVGPAAQLEAETVEKALRGIFWLQFHPTMAVLPHMRTRRFGRIVNITSISGKLPVAHQAAYTLGKYAVTGWSETLAIELARDGVHVSTLTPPPLRNGAPMHVHFNGAREGEFIWFTRILTSRLATTTADRVARVVVDAAEHGDRERTITPLSWLGARVQGLAPNLMTWFMTQVERFQPPPGAPGERSPMRPGHEVVNGSQDPRVHALAATARADEEQYLPGQA</sequence>
<dbReference type="SMART" id="SM00822">
    <property type="entry name" value="PKS_KR"/>
    <property type="match status" value="1"/>
</dbReference>
<accession>A0A848LFW2</accession>
<dbReference type="EMBL" id="JABBJJ010000020">
    <property type="protein sequence ID" value="NMO14548.1"/>
    <property type="molecule type" value="Genomic_DNA"/>
</dbReference>
<dbReference type="SUPFAM" id="SSF51735">
    <property type="entry name" value="NAD(P)-binding Rossmann-fold domains"/>
    <property type="match status" value="1"/>
</dbReference>
<comment type="similarity">
    <text evidence="1 3">Belongs to the short-chain dehydrogenases/reductases (SDR) family.</text>
</comment>
<dbReference type="GO" id="GO:0016020">
    <property type="term" value="C:membrane"/>
    <property type="evidence" value="ECO:0007669"/>
    <property type="project" value="TreeGrafter"/>
</dbReference>
<dbReference type="GO" id="GO:0016491">
    <property type="term" value="F:oxidoreductase activity"/>
    <property type="evidence" value="ECO:0007669"/>
    <property type="project" value="UniProtKB-KW"/>
</dbReference>
<dbReference type="PRINTS" id="PR00081">
    <property type="entry name" value="GDHRDH"/>
</dbReference>
<dbReference type="CDD" id="cd05233">
    <property type="entry name" value="SDR_c"/>
    <property type="match status" value="1"/>
</dbReference>
<evidence type="ECO:0000256" key="4">
    <source>
        <dbReference type="SAM" id="MobiDB-lite"/>
    </source>
</evidence>